<dbReference type="InterPro" id="IPR003753">
    <property type="entry name" value="Exonuc_VII_L"/>
</dbReference>
<evidence type="ECO:0000256" key="1">
    <source>
        <dbReference type="ARBA" id="ARBA00022490"/>
    </source>
</evidence>
<dbReference type="HAMAP" id="MF_00378">
    <property type="entry name" value="Exonuc_7_L"/>
    <property type="match status" value="1"/>
</dbReference>
<dbReference type="EC" id="3.1.11.6" evidence="5"/>
<organism evidence="9 10">
    <name type="scientific">Rubripirellula amarantea</name>
    <dbReference type="NCBI Taxonomy" id="2527999"/>
    <lineage>
        <taxon>Bacteria</taxon>
        <taxon>Pseudomonadati</taxon>
        <taxon>Planctomycetota</taxon>
        <taxon>Planctomycetia</taxon>
        <taxon>Pirellulales</taxon>
        <taxon>Pirellulaceae</taxon>
        <taxon>Rubripirellula</taxon>
    </lineage>
</organism>
<dbReference type="NCBIfam" id="TIGR00237">
    <property type="entry name" value="xseA"/>
    <property type="match status" value="1"/>
</dbReference>
<keyword evidence="4 5" id="KW-0269">Exonuclease</keyword>
<keyword evidence="1 5" id="KW-0963">Cytoplasm</keyword>
<dbReference type="Pfam" id="PF02601">
    <property type="entry name" value="Exonuc_VII_L"/>
    <property type="match status" value="1"/>
</dbReference>
<dbReference type="GO" id="GO:0008855">
    <property type="term" value="F:exodeoxyribonuclease VII activity"/>
    <property type="evidence" value="ECO:0007669"/>
    <property type="project" value="UniProtKB-UniRule"/>
</dbReference>
<dbReference type="InterPro" id="IPR025824">
    <property type="entry name" value="OB-fold_nuc-bd_dom"/>
</dbReference>
<keyword evidence="3 5" id="KW-0378">Hydrolase</keyword>
<dbReference type="GO" id="GO:0009318">
    <property type="term" value="C:exodeoxyribonuclease VII complex"/>
    <property type="evidence" value="ECO:0007669"/>
    <property type="project" value="UniProtKB-UniRule"/>
</dbReference>
<comment type="subcellular location">
    <subcellularLocation>
        <location evidence="5 6">Cytoplasm</location>
    </subcellularLocation>
</comment>
<feature type="domain" description="Exonuclease VII large subunit C-terminal" evidence="7">
    <location>
        <begin position="133"/>
        <end position="354"/>
    </location>
</feature>
<dbReference type="EMBL" id="SJPI01000001">
    <property type="protein sequence ID" value="TWT54095.1"/>
    <property type="molecule type" value="Genomic_DNA"/>
</dbReference>
<evidence type="ECO:0000256" key="4">
    <source>
        <dbReference type="ARBA" id="ARBA00022839"/>
    </source>
</evidence>
<evidence type="ECO:0000259" key="8">
    <source>
        <dbReference type="Pfam" id="PF13742"/>
    </source>
</evidence>
<dbReference type="CDD" id="cd04489">
    <property type="entry name" value="ExoVII_LU_OBF"/>
    <property type="match status" value="1"/>
</dbReference>
<comment type="catalytic activity">
    <reaction evidence="5 6">
        <text>Exonucleolytic cleavage in either 5'- to 3'- or 3'- to 5'-direction to yield nucleoside 5'-phosphates.</text>
        <dbReference type="EC" id="3.1.11.6"/>
    </reaction>
</comment>
<comment type="similarity">
    <text evidence="5 6">Belongs to the XseA family.</text>
</comment>
<comment type="caution">
    <text evidence="9">The sequence shown here is derived from an EMBL/GenBank/DDBJ whole genome shotgun (WGS) entry which is preliminary data.</text>
</comment>
<dbReference type="OrthoDB" id="9802795at2"/>
<keyword evidence="10" id="KW-1185">Reference proteome</keyword>
<evidence type="ECO:0000259" key="7">
    <source>
        <dbReference type="Pfam" id="PF02601"/>
    </source>
</evidence>
<gene>
    <name evidence="5 9" type="primary">xseA</name>
    <name evidence="9" type="ORF">Pla22_17300</name>
</gene>
<proteinExistence type="inferred from homology"/>
<keyword evidence="2 5" id="KW-0540">Nuclease</keyword>
<dbReference type="Pfam" id="PF13742">
    <property type="entry name" value="tRNA_anti_2"/>
    <property type="match status" value="1"/>
</dbReference>
<feature type="domain" description="OB-fold nucleic acid binding" evidence="8">
    <location>
        <begin position="18"/>
        <end position="110"/>
    </location>
</feature>
<evidence type="ECO:0000256" key="5">
    <source>
        <dbReference type="HAMAP-Rule" id="MF_00378"/>
    </source>
</evidence>
<dbReference type="RefSeq" id="WP_146514193.1">
    <property type="nucleotide sequence ID" value="NZ_SJPI01000001.1"/>
</dbReference>
<dbReference type="AlphaFoldDB" id="A0A5C5WVY0"/>
<evidence type="ECO:0000256" key="3">
    <source>
        <dbReference type="ARBA" id="ARBA00022801"/>
    </source>
</evidence>
<comment type="function">
    <text evidence="5">Bidirectionally degrades single-stranded DNA into large acid-insoluble oligonucleotides, which are then degraded further into small acid-soluble oligonucleotides.</text>
</comment>
<evidence type="ECO:0000313" key="10">
    <source>
        <dbReference type="Proteomes" id="UP000316598"/>
    </source>
</evidence>
<dbReference type="GO" id="GO:0006308">
    <property type="term" value="P:DNA catabolic process"/>
    <property type="evidence" value="ECO:0007669"/>
    <property type="project" value="UniProtKB-UniRule"/>
</dbReference>
<dbReference type="PANTHER" id="PTHR30008:SF0">
    <property type="entry name" value="EXODEOXYRIBONUCLEASE 7 LARGE SUBUNIT"/>
    <property type="match status" value="1"/>
</dbReference>
<evidence type="ECO:0000313" key="9">
    <source>
        <dbReference type="EMBL" id="TWT54095.1"/>
    </source>
</evidence>
<evidence type="ECO:0000256" key="2">
    <source>
        <dbReference type="ARBA" id="ARBA00022722"/>
    </source>
</evidence>
<dbReference type="GO" id="GO:0003676">
    <property type="term" value="F:nucleic acid binding"/>
    <property type="evidence" value="ECO:0007669"/>
    <property type="project" value="InterPro"/>
</dbReference>
<protein>
    <recommendedName>
        <fullName evidence="5">Exodeoxyribonuclease 7 large subunit</fullName>
        <ecNumber evidence="5">3.1.11.6</ecNumber>
    </recommendedName>
    <alternativeName>
        <fullName evidence="5">Exodeoxyribonuclease VII large subunit</fullName>
        <shortName evidence="5">Exonuclease VII large subunit</shortName>
    </alternativeName>
</protein>
<dbReference type="Proteomes" id="UP000316598">
    <property type="component" value="Unassembled WGS sequence"/>
</dbReference>
<reference evidence="9 10" key="1">
    <citation type="submission" date="2019-02" db="EMBL/GenBank/DDBJ databases">
        <title>Deep-cultivation of Planctomycetes and their phenomic and genomic characterization uncovers novel biology.</title>
        <authorList>
            <person name="Wiegand S."/>
            <person name="Jogler M."/>
            <person name="Boedeker C."/>
            <person name="Pinto D."/>
            <person name="Vollmers J."/>
            <person name="Rivas-Marin E."/>
            <person name="Kohn T."/>
            <person name="Peeters S.H."/>
            <person name="Heuer A."/>
            <person name="Rast P."/>
            <person name="Oberbeckmann S."/>
            <person name="Bunk B."/>
            <person name="Jeske O."/>
            <person name="Meyerdierks A."/>
            <person name="Storesund J.E."/>
            <person name="Kallscheuer N."/>
            <person name="Luecker S."/>
            <person name="Lage O.M."/>
            <person name="Pohl T."/>
            <person name="Merkel B.J."/>
            <person name="Hornburger P."/>
            <person name="Mueller R.-W."/>
            <person name="Bruemmer F."/>
            <person name="Labrenz M."/>
            <person name="Spormann A.M."/>
            <person name="Op Den Camp H."/>
            <person name="Overmann J."/>
            <person name="Amann R."/>
            <person name="Jetten M.S.M."/>
            <person name="Mascher T."/>
            <person name="Medema M.H."/>
            <person name="Devos D.P."/>
            <person name="Kaster A.-K."/>
            <person name="Ovreas L."/>
            <person name="Rohde M."/>
            <person name="Galperin M.Y."/>
            <person name="Jogler C."/>
        </authorList>
    </citation>
    <scope>NUCLEOTIDE SEQUENCE [LARGE SCALE GENOMIC DNA]</scope>
    <source>
        <strain evidence="9 10">Pla22</strain>
    </source>
</reference>
<dbReference type="InterPro" id="IPR020579">
    <property type="entry name" value="Exonuc_VII_lsu_C"/>
</dbReference>
<dbReference type="PANTHER" id="PTHR30008">
    <property type="entry name" value="EXODEOXYRIBONUCLEASE 7 LARGE SUBUNIT"/>
    <property type="match status" value="1"/>
</dbReference>
<name>A0A5C5WVY0_9BACT</name>
<dbReference type="GO" id="GO:0005737">
    <property type="term" value="C:cytoplasm"/>
    <property type="evidence" value="ECO:0007669"/>
    <property type="project" value="UniProtKB-SubCell"/>
</dbReference>
<evidence type="ECO:0000256" key="6">
    <source>
        <dbReference type="RuleBase" id="RU004355"/>
    </source>
</evidence>
<accession>A0A5C5WVY0</accession>
<sequence>MMHPGYDNPETESPHSVSVSELTGHIKAILEGTFPSVWIAGEISDLVKARSGHLYFTLKDNDAQIRGIIWRSTAMRLRDEIKEGQAVLCLGDVEVYAARGSYQLVVRQVQQQGLGPLQQKFEKLRAALHAEGLFSAELKKPLPAFPKRIGVITSPSSAAVRDFLKASQGRFRGTEIIVIPALVQGVGSVPSITQAIKAAHANSLGLDVIVLTRGGGSLEDLWSFNEEAVVRAVAKSKLPIVSAIGHEIDITLCDLAADVRALTPTDAASQVLPDAERLTQTVLELELRLRRISQFMITTRREELKRLESSTVLRKPFEIIQLRSRLLDEWDQRARRAMESKLKLAQARLVTAAASLSALSPLDVLTRGYSVTLDSEGNAIKEATKLKPGDAIQTRLHQGRVESTVVKVSQS</sequence>
<comment type="subunit">
    <text evidence="5">Heterooligomer composed of large and small subunits.</text>
</comment>